<feature type="transmembrane region" description="Helical" evidence="2">
    <location>
        <begin position="350"/>
        <end position="370"/>
    </location>
</feature>
<keyword evidence="2" id="KW-1133">Transmembrane helix</keyword>
<keyword evidence="4" id="KW-1185">Reference proteome</keyword>
<dbReference type="PANTHER" id="PTHR31549:SF191">
    <property type="entry name" value="DUF247 DOMAIN PROTEIN"/>
    <property type="match status" value="1"/>
</dbReference>
<dbReference type="PANTHER" id="PTHR31549">
    <property type="entry name" value="PROTEIN, PUTATIVE (DUF247)-RELATED-RELATED"/>
    <property type="match status" value="1"/>
</dbReference>
<feature type="compositionally biased region" description="Pro residues" evidence="1">
    <location>
        <begin position="143"/>
        <end position="159"/>
    </location>
</feature>
<dbReference type="InterPro" id="IPR004158">
    <property type="entry name" value="DUF247_pln"/>
</dbReference>
<dbReference type="AlphaFoldDB" id="A0AAP0X8A5"/>
<evidence type="ECO:0000313" key="4">
    <source>
        <dbReference type="Proteomes" id="UP001415857"/>
    </source>
</evidence>
<evidence type="ECO:0000256" key="1">
    <source>
        <dbReference type="SAM" id="MobiDB-lite"/>
    </source>
</evidence>
<accession>A0AAP0X8A5</accession>
<keyword evidence="2" id="KW-0812">Transmembrane</keyword>
<sequence>MVSIGPYHYDKDKLKLGEALKLKLTQQFFRDREPQIEVLHDKIFKEIGELRGCYDEEPTNKYDDEALAWMLFVDGCSVLRYIHCYADKKFDELKIKNHEIAFVRQDLFLLENQLSFQVLKLLMSDNGMEKIEKFILENWRKQPTPPPPQQKPQPPPPQQQPEIAPCHLLELFRTELVGKPSKQDENTGNKEEDWQSFRDVTVLRAAGIHLKRSKTNCLHDVSFTYHLIFGYLSLPPLVVDDSTKAKFLNLIACEMCPEFDNKFEVTSYICFLDSLIDQADDVKKLRKKHILHNFLGSDEEVAKLFNEIATDLVPSFDIYRHVKADIQKHYDDIGKAWMAEFVHNHFSSPWTFIAFIAAVAAFAFSVVPYIKKDQK</sequence>
<organism evidence="3 4">
    <name type="scientific">Liquidambar formosana</name>
    <name type="common">Formosan gum</name>
    <dbReference type="NCBI Taxonomy" id="63359"/>
    <lineage>
        <taxon>Eukaryota</taxon>
        <taxon>Viridiplantae</taxon>
        <taxon>Streptophyta</taxon>
        <taxon>Embryophyta</taxon>
        <taxon>Tracheophyta</taxon>
        <taxon>Spermatophyta</taxon>
        <taxon>Magnoliopsida</taxon>
        <taxon>eudicotyledons</taxon>
        <taxon>Gunneridae</taxon>
        <taxon>Pentapetalae</taxon>
        <taxon>Saxifragales</taxon>
        <taxon>Altingiaceae</taxon>
        <taxon>Liquidambar</taxon>
    </lineage>
</organism>
<gene>
    <name evidence="3" type="ORF">L1049_008455</name>
</gene>
<name>A0AAP0X8A5_LIQFO</name>
<feature type="region of interest" description="Disordered" evidence="1">
    <location>
        <begin position="140"/>
        <end position="160"/>
    </location>
</feature>
<evidence type="ECO:0000256" key="2">
    <source>
        <dbReference type="SAM" id="Phobius"/>
    </source>
</evidence>
<reference evidence="3 4" key="1">
    <citation type="journal article" date="2024" name="Plant J.">
        <title>Genome sequences and population genomics reveal climatic adaptation and genomic divergence between two closely related sweetgum species.</title>
        <authorList>
            <person name="Xu W.Q."/>
            <person name="Ren C.Q."/>
            <person name="Zhang X.Y."/>
            <person name="Comes H.P."/>
            <person name="Liu X.H."/>
            <person name="Li Y.G."/>
            <person name="Kettle C.J."/>
            <person name="Jalonen R."/>
            <person name="Gaisberger H."/>
            <person name="Ma Y.Z."/>
            <person name="Qiu Y.X."/>
        </authorList>
    </citation>
    <scope>NUCLEOTIDE SEQUENCE [LARGE SCALE GENOMIC DNA]</scope>
    <source>
        <strain evidence="3">Hangzhou</strain>
    </source>
</reference>
<evidence type="ECO:0000313" key="3">
    <source>
        <dbReference type="EMBL" id="KAK9290288.1"/>
    </source>
</evidence>
<comment type="caution">
    <text evidence="3">The sequence shown here is derived from an EMBL/GenBank/DDBJ whole genome shotgun (WGS) entry which is preliminary data.</text>
</comment>
<dbReference type="Proteomes" id="UP001415857">
    <property type="component" value="Unassembled WGS sequence"/>
</dbReference>
<protein>
    <submittedName>
        <fullName evidence="3">Uncharacterized protein</fullName>
    </submittedName>
</protein>
<dbReference type="EMBL" id="JBBPBK010000002">
    <property type="protein sequence ID" value="KAK9290288.1"/>
    <property type="molecule type" value="Genomic_DNA"/>
</dbReference>
<proteinExistence type="predicted"/>
<keyword evidence="2" id="KW-0472">Membrane</keyword>
<dbReference type="Pfam" id="PF03140">
    <property type="entry name" value="DUF247"/>
    <property type="match status" value="1"/>
</dbReference>